<dbReference type="OrthoDB" id="9804758at2"/>
<dbReference type="SUPFAM" id="SSF52540">
    <property type="entry name" value="P-loop containing nucleoside triphosphate hydrolases"/>
    <property type="match status" value="1"/>
</dbReference>
<dbReference type="PANTHER" id="PTHR40072">
    <property type="entry name" value="MOLYBDOPTERIN-GUANINE DINUCLEOTIDE BIOSYNTHESIS ADAPTER PROTEIN-RELATED"/>
    <property type="match status" value="1"/>
</dbReference>
<accession>A0A135HUU7</accession>
<dbReference type="InterPro" id="IPR027417">
    <property type="entry name" value="P-loop_NTPase"/>
</dbReference>
<dbReference type="InterPro" id="IPR052539">
    <property type="entry name" value="MGD_biosynthesis_adapter"/>
</dbReference>
<dbReference type="NCBIfam" id="TIGR00176">
    <property type="entry name" value="mobB"/>
    <property type="match status" value="1"/>
</dbReference>
<name>A0A135HUU7_9HYPH</name>
<keyword evidence="3" id="KW-1185">Reference proteome</keyword>
<dbReference type="Pfam" id="PF03205">
    <property type="entry name" value="MobB"/>
    <property type="match status" value="1"/>
</dbReference>
<dbReference type="Gene3D" id="3.40.50.300">
    <property type="entry name" value="P-loop containing nucleotide triphosphate hydrolases"/>
    <property type="match status" value="1"/>
</dbReference>
<dbReference type="GO" id="GO:0005525">
    <property type="term" value="F:GTP binding"/>
    <property type="evidence" value="ECO:0007669"/>
    <property type="project" value="InterPro"/>
</dbReference>
<dbReference type="GO" id="GO:0006777">
    <property type="term" value="P:Mo-molybdopterin cofactor biosynthetic process"/>
    <property type="evidence" value="ECO:0007669"/>
    <property type="project" value="InterPro"/>
</dbReference>
<proteinExistence type="predicted"/>
<gene>
    <name evidence="2" type="ORF">ATN84_13245</name>
</gene>
<comment type="caution">
    <text evidence="2">The sequence shown here is derived from an EMBL/GenBank/DDBJ whole genome shotgun (WGS) entry which is preliminary data.</text>
</comment>
<evidence type="ECO:0000313" key="2">
    <source>
        <dbReference type="EMBL" id="KXF76958.1"/>
    </source>
</evidence>
<dbReference type="CDD" id="cd03116">
    <property type="entry name" value="MobB"/>
    <property type="match status" value="1"/>
</dbReference>
<dbReference type="PANTHER" id="PTHR40072:SF1">
    <property type="entry name" value="MOLYBDOPTERIN-GUANINE DINUCLEOTIDE BIOSYNTHESIS ADAPTER PROTEIN"/>
    <property type="match status" value="1"/>
</dbReference>
<dbReference type="InterPro" id="IPR004435">
    <property type="entry name" value="MobB_dom"/>
</dbReference>
<protein>
    <submittedName>
        <fullName evidence="2">Molybdopterin-guanine dinucleotide biosynthesis protein MobB</fullName>
    </submittedName>
</protein>
<evidence type="ECO:0000313" key="3">
    <source>
        <dbReference type="Proteomes" id="UP000070107"/>
    </source>
</evidence>
<feature type="domain" description="Molybdopterin-guanine dinucleotide biosynthesis protein B (MobB)" evidence="1">
    <location>
        <begin position="5"/>
        <end position="138"/>
    </location>
</feature>
<dbReference type="STRING" id="1494590.ATN84_13245"/>
<reference evidence="2 3" key="1">
    <citation type="submission" date="2015-11" db="EMBL/GenBank/DDBJ databases">
        <title>Draft genome sequence of Paramesorhizobium deserti A-3-E, a strain highly resistant to diverse beta-lactam antibiotics.</title>
        <authorList>
            <person name="Lv R."/>
            <person name="Yang X."/>
            <person name="Fang N."/>
            <person name="Guo J."/>
            <person name="Luo X."/>
            <person name="Peng F."/>
            <person name="Yang R."/>
            <person name="Cui Y."/>
            <person name="Fang C."/>
            <person name="Song Y."/>
        </authorList>
    </citation>
    <scope>NUCLEOTIDE SEQUENCE [LARGE SCALE GENOMIC DNA]</scope>
    <source>
        <strain evidence="2 3">A-3-E</strain>
    </source>
</reference>
<evidence type="ECO:0000259" key="1">
    <source>
        <dbReference type="Pfam" id="PF03205"/>
    </source>
</evidence>
<sequence length="168" mass="19048">MSKRVFGITGWKNSGKTTLTVRLVEELTRRGWRVSTIKHAHHDFDIDHEGTDSFRHRKAGAGEVAIVSNRRWALMHELQDENEPSLDEIIERLAPCDLVLVEGYKREPHKKIEARRTEGRKGDRLSASDPNILAIASDHPVSGETIPVFDLDDIARTADFIEMQSGLR</sequence>
<dbReference type="EMBL" id="LNTU01000023">
    <property type="protein sequence ID" value="KXF76958.1"/>
    <property type="molecule type" value="Genomic_DNA"/>
</dbReference>
<dbReference type="Proteomes" id="UP000070107">
    <property type="component" value="Unassembled WGS sequence"/>
</dbReference>
<dbReference type="RefSeq" id="WP_068882550.1">
    <property type="nucleotide sequence ID" value="NZ_LNTU01000023.1"/>
</dbReference>
<organism evidence="2 3">
    <name type="scientific">Paramesorhizobium deserti</name>
    <dbReference type="NCBI Taxonomy" id="1494590"/>
    <lineage>
        <taxon>Bacteria</taxon>
        <taxon>Pseudomonadati</taxon>
        <taxon>Pseudomonadota</taxon>
        <taxon>Alphaproteobacteria</taxon>
        <taxon>Hyphomicrobiales</taxon>
        <taxon>Phyllobacteriaceae</taxon>
        <taxon>Paramesorhizobium</taxon>
    </lineage>
</organism>
<dbReference type="AlphaFoldDB" id="A0A135HUU7"/>